<dbReference type="RefSeq" id="WP_339941341.1">
    <property type="nucleotide sequence ID" value="NZ_BAABGA010000017.1"/>
</dbReference>
<evidence type="ECO:0000313" key="3">
    <source>
        <dbReference type="EMBL" id="GAA4448988.1"/>
    </source>
</evidence>
<protein>
    <recommendedName>
        <fullName evidence="5">Lipoprotein</fullName>
    </recommendedName>
</protein>
<feature type="region of interest" description="Disordered" evidence="1">
    <location>
        <begin position="138"/>
        <end position="159"/>
    </location>
</feature>
<dbReference type="Proteomes" id="UP001500840">
    <property type="component" value="Unassembled WGS sequence"/>
</dbReference>
<feature type="signal peptide" evidence="2">
    <location>
        <begin position="1"/>
        <end position="22"/>
    </location>
</feature>
<proteinExistence type="predicted"/>
<evidence type="ECO:0000256" key="2">
    <source>
        <dbReference type="SAM" id="SignalP"/>
    </source>
</evidence>
<reference evidence="4" key="1">
    <citation type="journal article" date="2019" name="Int. J. Syst. Evol. Microbiol.">
        <title>The Global Catalogue of Microorganisms (GCM) 10K type strain sequencing project: providing services to taxonomists for standard genome sequencing and annotation.</title>
        <authorList>
            <consortium name="The Broad Institute Genomics Platform"/>
            <consortium name="The Broad Institute Genome Sequencing Center for Infectious Disease"/>
            <person name="Wu L."/>
            <person name="Ma J."/>
        </authorList>
    </citation>
    <scope>NUCLEOTIDE SEQUENCE [LARGE SCALE GENOMIC DNA]</scope>
    <source>
        <strain evidence="4">JCM 17759</strain>
    </source>
</reference>
<evidence type="ECO:0008006" key="5">
    <source>
        <dbReference type="Google" id="ProtNLM"/>
    </source>
</evidence>
<keyword evidence="2" id="KW-0732">Signal</keyword>
<comment type="caution">
    <text evidence="3">The sequence shown here is derived from an EMBL/GenBank/DDBJ whole genome shotgun (WGS) entry which is preliminary data.</text>
</comment>
<name>A0ABP8MGV7_9BACT</name>
<gene>
    <name evidence="3" type="ORF">GCM10023156_12940</name>
</gene>
<sequence>MATRPPKTFFFVSLVVFSLAMASGCDLFGPKQDMRETLATANAECPILVDEYTMLQKVVVDPTVDSVDFWYVVSRKGMNQFRHVDRERMREAGMALAKKNAAAKSASENGWTVRHIYEDAFQTPLFAFTVNNDTLENRVPTGQERTNPFMATPVSNPGN</sequence>
<dbReference type="PROSITE" id="PS51257">
    <property type="entry name" value="PROKAR_LIPOPROTEIN"/>
    <property type="match status" value="1"/>
</dbReference>
<dbReference type="EMBL" id="BAABGA010000017">
    <property type="protein sequence ID" value="GAA4448988.1"/>
    <property type="molecule type" value="Genomic_DNA"/>
</dbReference>
<evidence type="ECO:0000313" key="4">
    <source>
        <dbReference type="Proteomes" id="UP001500840"/>
    </source>
</evidence>
<feature type="chain" id="PRO_5047201694" description="Lipoprotein" evidence="2">
    <location>
        <begin position="23"/>
        <end position="159"/>
    </location>
</feature>
<accession>A0ABP8MGV7</accession>
<keyword evidence="4" id="KW-1185">Reference proteome</keyword>
<evidence type="ECO:0000256" key="1">
    <source>
        <dbReference type="SAM" id="MobiDB-lite"/>
    </source>
</evidence>
<organism evidence="3 4">
    <name type="scientific">Novipirellula rosea</name>
    <dbReference type="NCBI Taxonomy" id="1031540"/>
    <lineage>
        <taxon>Bacteria</taxon>
        <taxon>Pseudomonadati</taxon>
        <taxon>Planctomycetota</taxon>
        <taxon>Planctomycetia</taxon>
        <taxon>Pirellulales</taxon>
        <taxon>Pirellulaceae</taxon>
        <taxon>Novipirellula</taxon>
    </lineage>
</organism>